<sequence length="676" mass="75632">MRFGKNPETGAEWSLTSWRARNDPTPGDYRQVLDTQGLPESVLWQGNVKKFSTGPWNGMRFSGIPEIASYSREFSVELVDRPDEIAYVFNSSAGAPFSCLVLREDGVLERRAWDKDKRLWNVLMQSPRGFCDNYGECGAFGLCNEDDAATEFCSCVEGFSPVNQSQWSMRETSGGCRRNVPLECSNVTTTDGFRVLKGVKLPDTDNAAADMSATLEQCRVRCLANCSCVAYSAADIRSGGSGCVMWKDDIVDVRYIENGQELYVRLAKSELLVNEKRRDMTKIVLPVTVSLLALTLAGMYLVWMCIHRGRATSLKFLQGRYQNSHKKTRGFVSASDEHDEELDLDLPFVCFGDIVSATNNFSEDNMLGQGGFGKVYKGMMDDNNEVAIKRLGKGSRQGAEEFRNEVVLIAKLQHRNLVRLLGYCIHGDEKLLIYEYLPNRSLDSFIFNAANKKILDWPTRFKIIKGVARGLLYLHQDSRLTIIHRDLKSSNILLDTDMNPKISDFGMARIFGGNEQEANTNRVVGTYGYMSPEYAMDGAFSVKSDTYSFGVILLEIISGLKITLTRFTGFPNLLAYAWSLWQDGKAIDMVDSSLARTCSPSEALRCIHIGLLCVQDNPNSRPLMSSVVFMLENESTLLSVPRQPVYFSQRYPEAQRTGESTSSSVNSISVTMLEGR</sequence>
<evidence type="ECO:0000256" key="6">
    <source>
        <dbReference type="ARBA" id="ARBA00022840"/>
    </source>
</evidence>
<organism evidence="14 15">
    <name type="scientific">Urochloa decumbens</name>
    <dbReference type="NCBI Taxonomy" id="240449"/>
    <lineage>
        <taxon>Eukaryota</taxon>
        <taxon>Viridiplantae</taxon>
        <taxon>Streptophyta</taxon>
        <taxon>Embryophyta</taxon>
        <taxon>Tracheophyta</taxon>
        <taxon>Spermatophyta</taxon>
        <taxon>Magnoliopsida</taxon>
        <taxon>Liliopsida</taxon>
        <taxon>Poales</taxon>
        <taxon>Poaceae</taxon>
        <taxon>PACMAD clade</taxon>
        <taxon>Panicoideae</taxon>
        <taxon>Panicodae</taxon>
        <taxon>Paniceae</taxon>
        <taxon>Melinidinae</taxon>
        <taxon>Urochloa</taxon>
    </lineage>
</organism>
<dbReference type="InterPro" id="IPR011009">
    <property type="entry name" value="Kinase-like_dom_sf"/>
</dbReference>
<dbReference type="CDD" id="cd14066">
    <property type="entry name" value="STKc_IRAK"/>
    <property type="match status" value="1"/>
</dbReference>
<keyword evidence="2" id="KW-0808">Transferase</keyword>
<dbReference type="CDD" id="cd01098">
    <property type="entry name" value="PAN_AP_plant"/>
    <property type="match status" value="1"/>
</dbReference>
<dbReference type="GO" id="GO:0005524">
    <property type="term" value="F:ATP binding"/>
    <property type="evidence" value="ECO:0007669"/>
    <property type="project" value="UniProtKB-UniRule"/>
</dbReference>
<keyword evidence="11" id="KW-0812">Transmembrane</keyword>
<feature type="domain" description="Protein kinase" evidence="12">
    <location>
        <begin position="361"/>
        <end position="637"/>
    </location>
</feature>
<reference evidence="14" key="1">
    <citation type="submission" date="2024-10" db="EMBL/GenBank/DDBJ databases">
        <authorList>
            <person name="Ryan C."/>
        </authorList>
    </citation>
    <scope>NUCLEOTIDE SEQUENCE [LARGE SCALE GENOMIC DNA]</scope>
</reference>
<dbReference type="PROSITE" id="PS50011">
    <property type="entry name" value="PROTEIN_KINASE_DOM"/>
    <property type="match status" value="1"/>
</dbReference>
<dbReference type="Pfam" id="PF08276">
    <property type="entry name" value="PAN_2"/>
    <property type="match status" value="1"/>
</dbReference>
<feature type="binding site" evidence="9">
    <location>
        <position position="389"/>
    </location>
    <ligand>
        <name>ATP</name>
        <dbReference type="ChEBI" id="CHEBI:30616"/>
    </ligand>
</feature>
<evidence type="ECO:0008006" key="16">
    <source>
        <dbReference type="Google" id="ProtNLM"/>
    </source>
</evidence>
<dbReference type="Pfam" id="PF07714">
    <property type="entry name" value="PK_Tyr_Ser-Thr"/>
    <property type="match status" value="1"/>
</dbReference>
<dbReference type="FunFam" id="1.10.510.10:FF:000060">
    <property type="entry name" value="G-type lectin S-receptor-like serine/threonine-protein kinase"/>
    <property type="match status" value="1"/>
</dbReference>
<dbReference type="PROSITE" id="PS00107">
    <property type="entry name" value="PROTEIN_KINASE_ATP"/>
    <property type="match status" value="1"/>
</dbReference>
<keyword evidence="1" id="KW-0723">Serine/threonine-protein kinase</keyword>
<evidence type="ECO:0000259" key="12">
    <source>
        <dbReference type="PROSITE" id="PS50011"/>
    </source>
</evidence>
<dbReference type="PROSITE" id="PS00108">
    <property type="entry name" value="PROTEIN_KINASE_ST"/>
    <property type="match status" value="1"/>
</dbReference>
<dbReference type="SUPFAM" id="SSF56112">
    <property type="entry name" value="Protein kinase-like (PK-like)"/>
    <property type="match status" value="1"/>
</dbReference>
<evidence type="ECO:0000256" key="1">
    <source>
        <dbReference type="ARBA" id="ARBA00022527"/>
    </source>
</evidence>
<evidence type="ECO:0000259" key="13">
    <source>
        <dbReference type="PROSITE" id="PS50948"/>
    </source>
</evidence>
<dbReference type="GO" id="GO:0004674">
    <property type="term" value="F:protein serine/threonine kinase activity"/>
    <property type="evidence" value="ECO:0007669"/>
    <property type="project" value="UniProtKB-KW"/>
</dbReference>
<evidence type="ECO:0000256" key="10">
    <source>
        <dbReference type="SAM" id="MobiDB-lite"/>
    </source>
</evidence>
<dbReference type="InterPro" id="IPR000719">
    <property type="entry name" value="Prot_kinase_dom"/>
</dbReference>
<keyword evidence="6 9" id="KW-0067">ATP-binding</keyword>
<evidence type="ECO:0000256" key="8">
    <source>
        <dbReference type="ARBA" id="ARBA00023180"/>
    </source>
</evidence>
<evidence type="ECO:0000256" key="5">
    <source>
        <dbReference type="ARBA" id="ARBA00022777"/>
    </source>
</evidence>
<feature type="transmembrane region" description="Helical" evidence="11">
    <location>
        <begin position="283"/>
        <end position="303"/>
    </location>
</feature>
<evidence type="ECO:0000256" key="4">
    <source>
        <dbReference type="ARBA" id="ARBA00022741"/>
    </source>
</evidence>
<keyword evidence="7" id="KW-1015">Disulfide bond</keyword>
<evidence type="ECO:0000313" key="14">
    <source>
        <dbReference type="EMBL" id="CAL5070237.1"/>
    </source>
</evidence>
<feature type="compositionally biased region" description="Low complexity" evidence="10">
    <location>
        <begin position="660"/>
        <end position="676"/>
    </location>
</feature>
<dbReference type="InterPro" id="IPR000858">
    <property type="entry name" value="S_locus_glycoprot_dom"/>
</dbReference>
<name>A0ABC9F8H7_9POAL</name>
<keyword evidence="8" id="KW-0325">Glycoprotein</keyword>
<dbReference type="AlphaFoldDB" id="A0ABC9F8H7"/>
<evidence type="ECO:0000313" key="15">
    <source>
        <dbReference type="Proteomes" id="UP001497457"/>
    </source>
</evidence>
<accession>A0ABC9F8H7</accession>
<evidence type="ECO:0000256" key="9">
    <source>
        <dbReference type="PROSITE-ProRule" id="PRU10141"/>
    </source>
</evidence>
<dbReference type="PANTHER" id="PTHR27002:SF913">
    <property type="entry name" value="RECEPTOR-LIKE SERINE_THREONINE-PROTEIN KINASE"/>
    <property type="match status" value="1"/>
</dbReference>
<keyword evidence="3" id="KW-0732">Signal</keyword>
<keyword evidence="4 9" id="KW-0547">Nucleotide-binding</keyword>
<keyword evidence="5" id="KW-0418">Kinase</keyword>
<dbReference type="InterPro" id="IPR003609">
    <property type="entry name" value="Pan_app"/>
</dbReference>
<protein>
    <recommendedName>
        <fullName evidence="16">Non-specific serine/threonine protein kinase</fullName>
    </recommendedName>
</protein>
<evidence type="ECO:0000256" key="7">
    <source>
        <dbReference type="ARBA" id="ARBA00023157"/>
    </source>
</evidence>
<dbReference type="FunFam" id="3.30.200.20:FF:000402">
    <property type="entry name" value="Serine/threonine-protein kinase"/>
    <property type="match status" value="1"/>
</dbReference>
<gene>
    <name evidence="14" type="ORF">URODEC1_LOCUS102671</name>
</gene>
<evidence type="ECO:0000256" key="2">
    <source>
        <dbReference type="ARBA" id="ARBA00022679"/>
    </source>
</evidence>
<dbReference type="InterPro" id="IPR008271">
    <property type="entry name" value="Ser/Thr_kinase_AS"/>
</dbReference>
<dbReference type="SMART" id="SM00473">
    <property type="entry name" value="PAN_AP"/>
    <property type="match status" value="1"/>
</dbReference>
<keyword evidence="11" id="KW-1133">Transmembrane helix</keyword>
<feature type="domain" description="Apple" evidence="13">
    <location>
        <begin position="184"/>
        <end position="267"/>
    </location>
</feature>
<evidence type="ECO:0000256" key="3">
    <source>
        <dbReference type="ARBA" id="ARBA00022729"/>
    </source>
</evidence>
<feature type="region of interest" description="Disordered" evidence="10">
    <location>
        <begin position="657"/>
        <end position="676"/>
    </location>
</feature>
<dbReference type="PANTHER" id="PTHR27002">
    <property type="entry name" value="RECEPTOR-LIKE SERINE/THREONINE-PROTEIN KINASE SD1-8"/>
    <property type="match status" value="1"/>
</dbReference>
<dbReference type="Proteomes" id="UP001497457">
    <property type="component" value="Chromosome 5rd"/>
</dbReference>
<keyword evidence="11" id="KW-0472">Membrane</keyword>
<dbReference type="SMART" id="SM00220">
    <property type="entry name" value="S_TKc"/>
    <property type="match status" value="1"/>
</dbReference>
<dbReference type="Gene3D" id="3.30.200.20">
    <property type="entry name" value="Phosphorylase Kinase, domain 1"/>
    <property type="match status" value="1"/>
</dbReference>
<evidence type="ECO:0000256" key="11">
    <source>
        <dbReference type="SAM" id="Phobius"/>
    </source>
</evidence>
<proteinExistence type="predicted"/>
<dbReference type="Gene3D" id="1.10.510.10">
    <property type="entry name" value="Transferase(Phosphotransferase) domain 1"/>
    <property type="match status" value="1"/>
</dbReference>
<keyword evidence="15" id="KW-1185">Reference proteome</keyword>
<dbReference type="InterPro" id="IPR001245">
    <property type="entry name" value="Ser-Thr/Tyr_kinase_cat_dom"/>
</dbReference>
<dbReference type="InterPro" id="IPR017441">
    <property type="entry name" value="Protein_kinase_ATP_BS"/>
</dbReference>
<dbReference type="Gene3D" id="3.50.4.10">
    <property type="entry name" value="Hepatocyte Growth Factor"/>
    <property type="match status" value="1"/>
</dbReference>
<dbReference type="PROSITE" id="PS50948">
    <property type="entry name" value="PAN"/>
    <property type="match status" value="1"/>
</dbReference>
<dbReference type="EMBL" id="OZ075115">
    <property type="protein sequence ID" value="CAL5070237.1"/>
    <property type="molecule type" value="Genomic_DNA"/>
</dbReference>
<dbReference type="Pfam" id="PF00954">
    <property type="entry name" value="S_locus_glycop"/>
    <property type="match status" value="1"/>
</dbReference>